<organism evidence="1">
    <name type="scientific">candidate division WOR-3 bacterium</name>
    <dbReference type="NCBI Taxonomy" id="2052148"/>
    <lineage>
        <taxon>Bacteria</taxon>
        <taxon>Bacteria division WOR-3</taxon>
    </lineage>
</organism>
<dbReference type="Pfam" id="PF02482">
    <property type="entry name" value="Ribosomal_S30AE"/>
    <property type="match status" value="1"/>
</dbReference>
<protein>
    <submittedName>
        <fullName evidence="1">Ribosome-associated translation inhibitor RaiA</fullName>
    </submittedName>
</protein>
<dbReference type="AlphaFoldDB" id="A0A7C5DB71"/>
<dbReference type="Gene3D" id="3.30.160.100">
    <property type="entry name" value="Ribosome hibernation promotion factor-like"/>
    <property type="match status" value="1"/>
</dbReference>
<evidence type="ECO:0000313" key="1">
    <source>
        <dbReference type="EMBL" id="HHE05018.1"/>
    </source>
</evidence>
<dbReference type="SUPFAM" id="SSF69754">
    <property type="entry name" value="Ribosome binding protein Y (YfiA homologue)"/>
    <property type="match status" value="1"/>
</dbReference>
<sequence length="48" mass="5931">MNVSIIGRKVKITPEIRSYIEKKMKKIDHFIDHIYDFKLIITRERHIY</sequence>
<comment type="caution">
    <text evidence="1">The sequence shown here is derived from an EMBL/GenBank/DDBJ whole genome shotgun (WGS) entry which is preliminary data.</text>
</comment>
<reference evidence="1" key="1">
    <citation type="journal article" date="2020" name="mSystems">
        <title>Genome- and Community-Level Interaction Insights into Carbon Utilization and Element Cycling Functions of Hydrothermarchaeota in Hydrothermal Sediment.</title>
        <authorList>
            <person name="Zhou Z."/>
            <person name="Liu Y."/>
            <person name="Xu W."/>
            <person name="Pan J."/>
            <person name="Luo Z.H."/>
            <person name="Li M."/>
        </authorList>
    </citation>
    <scope>NUCLEOTIDE SEQUENCE [LARGE SCALE GENOMIC DNA]</scope>
    <source>
        <strain evidence="1">HyVt-74</strain>
    </source>
</reference>
<gene>
    <name evidence="1" type="ORF">ENL19_03025</name>
</gene>
<feature type="non-terminal residue" evidence="1">
    <location>
        <position position="48"/>
    </location>
</feature>
<dbReference type="InterPro" id="IPR036567">
    <property type="entry name" value="RHF-like"/>
</dbReference>
<dbReference type="InterPro" id="IPR003489">
    <property type="entry name" value="RHF/RaiA"/>
</dbReference>
<dbReference type="Proteomes" id="UP000886110">
    <property type="component" value="Unassembled WGS sequence"/>
</dbReference>
<proteinExistence type="predicted"/>
<dbReference type="EMBL" id="DRTB01000227">
    <property type="protein sequence ID" value="HHE05018.1"/>
    <property type="molecule type" value="Genomic_DNA"/>
</dbReference>
<accession>A0A7C5DB71</accession>
<name>A0A7C5DB71_UNCW3</name>